<dbReference type="GeneID" id="24623250"/>
<dbReference type="KEGG" id="vg:24623250"/>
<dbReference type="RefSeq" id="YP_009147635.1">
    <property type="nucleotide sequence ID" value="NC_027340.1"/>
</dbReference>
<evidence type="ECO:0000313" key="2">
    <source>
        <dbReference type="Proteomes" id="UP000030322"/>
    </source>
</evidence>
<dbReference type="Proteomes" id="UP000030322">
    <property type="component" value="Segment"/>
</dbReference>
<protein>
    <submittedName>
        <fullName evidence="1">Putative side tail fiber domain protein</fullName>
    </submittedName>
</protein>
<name>A0A0A0YVL6_9CAUD</name>
<sequence>MSINNFLAGVGDVEPAYFNRRGAFHSGATISSKKDVVYSDKDHGGNGSWWQYTGTAALPMNVPKGSSPGTNWVDVGAASVYDLVRVQLANLDAALQKVTQLNTAVTNMGTSKQDADATLAALAGLVTAADKLAYFTDVDKLATTSLTAFARTLLGNAAAADMRTTLGLGSAALKTVGLAAGNIPDMSAFAAGGSNGVYTYINIAGQKRIMEGSGQATFNNGTADFTLPMAFGSAGFTAILMDPGSPVMSYSGSPVSASVLRIYAKDSAGVTPSNGIVLGFKYIMMGTV</sequence>
<organism evidence="1 2">
    <name type="scientific">Erwinia phage phiEa2809</name>
    <dbReference type="NCBI Taxonomy" id="1564096"/>
    <lineage>
        <taxon>Viruses</taxon>
        <taxon>Duplodnaviria</taxon>
        <taxon>Heunggongvirae</taxon>
        <taxon>Uroviricota</taxon>
        <taxon>Caudoviricetes</taxon>
        <taxon>Pantevenvirales</taxon>
        <taxon>Ackermannviridae</taxon>
        <taxon>Nezavisimistyvirus</taxon>
        <taxon>Nezavisimistyvirus Ea2809</taxon>
    </lineage>
</organism>
<dbReference type="Gene3D" id="2.10.10.80">
    <property type="match status" value="1"/>
</dbReference>
<keyword evidence="2" id="KW-1185">Reference proteome</keyword>
<dbReference type="EMBL" id="KP037007">
    <property type="protein sequence ID" value="AIX13131.1"/>
    <property type="molecule type" value="Genomic_DNA"/>
</dbReference>
<gene>
    <name evidence="1" type="ORF">NW77_123</name>
</gene>
<evidence type="ECO:0000313" key="1">
    <source>
        <dbReference type="EMBL" id="AIX13131.1"/>
    </source>
</evidence>
<accession>A0A0A0YVL6</accession>
<reference evidence="1 2" key="1">
    <citation type="submission" date="2014-10" db="EMBL/GenBank/DDBJ databases">
        <title>Characterization of a new ViI-like Erwinia amylovora bacteriophage.</title>
        <authorList>
            <person name="Lagonenko A.L."/>
            <person name="Valentovich L.N."/>
        </authorList>
    </citation>
    <scope>NUCLEOTIDE SEQUENCE [LARGE SCALE GENOMIC DNA]</scope>
</reference>
<proteinExistence type="predicted"/>